<sequence length="132" mass="14708">MNDISGLEYIVMKEGKDIHKGHFNSKGLAQLDSNLPTNFTIVVGGIHYEWTAVDVNNKDDDITISVAVQKRQFHIAAQSPLEIVWAYIKKRPLLTGVSLVVILVALLPAILIKLDPDFADRVAQNAMKEKEQ</sequence>
<keyword evidence="1" id="KW-0812">Transmembrane</keyword>
<keyword evidence="1" id="KW-0472">Membrane</keyword>
<evidence type="ECO:0000313" key="3">
    <source>
        <dbReference type="Proteomes" id="UP001378960"/>
    </source>
</evidence>
<protein>
    <recommendedName>
        <fullName evidence="4">ER membrane protein complex subunit 7 beta-sandwich domain-containing protein</fullName>
    </recommendedName>
</protein>
<dbReference type="EMBL" id="BTGB01000009">
    <property type="protein sequence ID" value="GMM48433.1"/>
    <property type="molecule type" value="Genomic_DNA"/>
</dbReference>
<evidence type="ECO:0008006" key="4">
    <source>
        <dbReference type="Google" id="ProtNLM"/>
    </source>
</evidence>
<feature type="transmembrane region" description="Helical" evidence="1">
    <location>
        <begin position="93"/>
        <end position="112"/>
    </location>
</feature>
<evidence type="ECO:0000256" key="1">
    <source>
        <dbReference type="SAM" id="Phobius"/>
    </source>
</evidence>
<comment type="caution">
    <text evidence="2">The sequence shown here is derived from an EMBL/GenBank/DDBJ whole genome shotgun (WGS) entry which is preliminary data.</text>
</comment>
<keyword evidence="1" id="KW-1133">Transmembrane helix</keyword>
<name>A0AAV5RCE9_PICKL</name>
<gene>
    <name evidence="2" type="ORF">DAPK24_050310</name>
</gene>
<accession>A0AAV5RCE9</accession>
<dbReference type="Proteomes" id="UP001378960">
    <property type="component" value="Unassembled WGS sequence"/>
</dbReference>
<proteinExistence type="predicted"/>
<evidence type="ECO:0000313" key="2">
    <source>
        <dbReference type="EMBL" id="GMM48433.1"/>
    </source>
</evidence>
<dbReference type="AlphaFoldDB" id="A0AAV5RCE9"/>
<organism evidence="2 3">
    <name type="scientific">Pichia kluyveri</name>
    <name type="common">Yeast</name>
    <dbReference type="NCBI Taxonomy" id="36015"/>
    <lineage>
        <taxon>Eukaryota</taxon>
        <taxon>Fungi</taxon>
        <taxon>Dikarya</taxon>
        <taxon>Ascomycota</taxon>
        <taxon>Saccharomycotina</taxon>
        <taxon>Pichiomycetes</taxon>
        <taxon>Pichiales</taxon>
        <taxon>Pichiaceae</taxon>
        <taxon>Pichia</taxon>
    </lineage>
</organism>
<keyword evidence="3" id="KW-1185">Reference proteome</keyword>
<reference evidence="2 3" key="1">
    <citation type="journal article" date="2023" name="Elife">
        <title>Identification of key yeast species and microbe-microbe interactions impacting larval growth of Drosophila in the wild.</title>
        <authorList>
            <person name="Mure A."/>
            <person name="Sugiura Y."/>
            <person name="Maeda R."/>
            <person name="Honda K."/>
            <person name="Sakurai N."/>
            <person name="Takahashi Y."/>
            <person name="Watada M."/>
            <person name="Katoh T."/>
            <person name="Gotoh A."/>
            <person name="Gotoh Y."/>
            <person name="Taniguchi I."/>
            <person name="Nakamura K."/>
            <person name="Hayashi T."/>
            <person name="Katayama T."/>
            <person name="Uemura T."/>
            <person name="Hattori Y."/>
        </authorList>
    </citation>
    <scope>NUCLEOTIDE SEQUENCE [LARGE SCALE GENOMIC DNA]</scope>
    <source>
        <strain evidence="2 3">PK-24</strain>
    </source>
</reference>